<dbReference type="HOGENOM" id="CLU_2361150_0_0_1"/>
<evidence type="ECO:0000313" key="1">
    <source>
        <dbReference type="EMBL" id="KIK33345.1"/>
    </source>
</evidence>
<dbReference type="EMBL" id="KN835963">
    <property type="protein sequence ID" value="KIK33345.1"/>
    <property type="molecule type" value="Genomic_DNA"/>
</dbReference>
<dbReference type="OrthoDB" id="2687486at2759"/>
<dbReference type="InParanoid" id="A0A0C9Z724"/>
<reference evidence="1 2" key="1">
    <citation type="submission" date="2014-04" db="EMBL/GenBank/DDBJ databases">
        <authorList>
            <consortium name="DOE Joint Genome Institute"/>
            <person name="Kuo A."/>
            <person name="Ruytinx J."/>
            <person name="Rineau F."/>
            <person name="Colpaert J."/>
            <person name="Kohler A."/>
            <person name="Nagy L.G."/>
            <person name="Floudas D."/>
            <person name="Copeland A."/>
            <person name="Barry K.W."/>
            <person name="Cichocki N."/>
            <person name="Veneault-Fourrey C."/>
            <person name="LaButti K."/>
            <person name="Lindquist E.A."/>
            <person name="Lipzen A."/>
            <person name="Lundell T."/>
            <person name="Morin E."/>
            <person name="Murat C."/>
            <person name="Sun H."/>
            <person name="Tunlid A."/>
            <person name="Henrissat B."/>
            <person name="Grigoriev I.V."/>
            <person name="Hibbett D.S."/>
            <person name="Martin F."/>
            <person name="Nordberg H.P."/>
            <person name="Cantor M.N."/>
            <person name="Hua S.X."/>
        </authorList>
    </citation>
    <scope>NUCLEOTIDE SEQUENCE [LARGE SCALE GENOMIC DNA]</scope>
    <source>
        <strain evidence="1 2">UH-Slu-Lm8-n1</strain>
    </source>
</reference>
<accession>A0A0C9Z724</accession>
<evidence type="ECO:0000313" key="2">
    <source>
        <dbReference type="Proteomes" id="UP000054485"/>
    </source>
</evidence>
<dbReference type="AlphaFoldDB" id="A0A0C9Z724"/>
<name>A0A0C9Z724_9AGAM</name>
<gene>
    <name evidence="1" type="ORF">CY34DRAFT_18428</name>
</gene>
<keyword evidence="2" id="KW-1185">Reference proteome</keyword>
<organism evidence="1 2">
    <name type="scientific">Suillus luteus UH-Slu-Lm8-n1</name>
    <dbReference type="NCBI Taxonomy" id="930992"/>
    <lineage>
        <taxon>Eukaryota</taxon>
        <taxon>Fungi</taxon>
        <taxon>Dikarya</taxon>
        <taxon>Basidiomycota</taxon>
        <taxon>Agaricomycotina</taxon>
        <taxon>Agaricomycetes</taxon>
        <taxon>Agaricomycetidae</taxon>
        <taxon>Boletales</taxon>
        <taxon>Suillineae</taxon>
        <taxon>Suillaceae</taxon>
        <taxon>Suillus</taxon>
    </lineage>
</organism>
<reference evidence="2" key="2">
    <citation type="submission" date="2015-01" db="EMBL/GenBank/DDBJ databases">
        <title>Evolutionary Origins and Diversification of the Mycorrhizal Mutualists.</title>
        <authorList>
            <consortium name="DOE Joint Genome Institute"/>
            <consortium name="Mycorrhizal Genomics Consortium"/>
            <person name="Kohler A."/>
            <person name="Kuo A."/>
            <person name="Nagy L.G."/>
            <person name="Floudas D."/>
            <person name="Copeland A."/>
            <person name="Barry K.W."/>
            <person name="Cichocki N."/>
            <person name="Veneault-Fourrey C."/>
            <person name="LaButti K."/>
            <person name="Lindquist E.A."/>
            <person name="Lipzen A."/>
            <person name="Lundell T."/>
            <person name="Morin E."/>
            <person name="Murat C."/>
            <person name="Riley R."/>
            <person name="Ohm R."/>
            <person name="Sun H."/>
            <person name="Tunlid A."/>
            <person name="Henrissat B."/>
            <person name="Grigoriev I.V."/>
            <person name="Hibbett D.S."/>
            <person name="Martin F."/>
        </authorList>
    </citation>
    <scope>NUCLEOTIDE SEQUENCE [LARGE SCALE GENOMIC DNA]</scope>
    <source>
        <strain evidence="2">UH-Slu-Lm8-n1</strain>
    </source>
</reference>
<sequence length="96" mass="10834">MRIYGGTISASDRNEDKKVGLDDQVYHPLFVILLVAQMFAHRPPASSLEWVQTSRSNVFSLLIRCLSVKDEKIREASLGLLARAWKSVELSGMQEK</sequence>
<dbReference type="Proteomes" id="UP000054485">
    <property type="component" value="Unassembled WGS sequence"/>
</dbReference>
<dbReference type="STRING" id="930992.A0A0C9Z724"/>
<protein>
    <submittedName>
        <fullName evidence="1">Uncharacterized protein</fullName>
    </submittedName>
</protein>
<proteinExistence type="predicted"/>